<dbReference type="Proteomes" id="UP001234989">
    <property type="component" value="Chromosome 3"/>
</dbReference>
<keyword evidence="2" id="KW-1185">Reference proteome</keyword>
<protein>
    <submittedName>
        <fullName evidence="1">Uncharacterized protein</fullName>
    </submittedName>
</protein>
<proteinExistence type="predicted"/>
<dbReference type="AlphaFoldDB" id="A0AAF0QDS5"/>
<evidence type="ECO:0000313" key="2">
    <source>
        <dbReference type="Proteomes" id="UP001234989"/>
    </source>
</evidence>
<reference evidence="1" key="1">
    <citation type="submission" date="2023-08" db="EMBL/GenBank/DDBJ databases">
        <title>A de novo genome assembly of Solanum verrucosum Schlechtendal, a Mexican diploid species geographically isolated from the other diploid A-genome species in potato relatives.</title>
        <authorList>
            <person name="Hosaka K."/>
        </authorList>
    </citation>
    <scope>NUCLEOTIDE SEQUENCE</scope>
    <source>
        <tissue evidence="1">Young leaves</tissue>
    </source>
</reference>
<gene>
    <name evidence="1" type="ORF">MTR67_011449</name>
</gene>
<accession>A0AAF0QDS5</accession>
<sequence length="31" mass="3828">MMEPKIFLFINLRSNLRGFVRCMKVRKLSLW</sequence>
<name>A0AAF0QDS5_SOLVR</name>
<organism evidence="1 2">
    <name type="scientific">Solanum verrucosum</name>
    <dbReference type="NCBI Taxonomy" id="315347"/>
    <lineage>
        <taxon>Eukaryota</taxon>
        <taxon>Viridiplantae</taxon>
        <taxon>Streptophyta</taxon>
        <taxon>Embryophyta</taxon>
        <taxon>Tracheophyta</taxon>
        <taxon>Spermatophyta</taxon>
        <taxon>Magnoliopsida</taxon>
        <taxon>eudicotyledons</taxon>
        <taxon>Gunneridae</taxon>
        <taxon>Pentapetalae</taxon>
        <taxon>asterids</taxon>
        <taxon>lamiids</taxon>
        <taxon>Solanales</taxon>
        <taxon>Solanaceae</taxon>
        <taxon>Solanoideae</taxon>
        <taxon>Solaneae</taxon>
        <taxon>Solanum</taxon>
    </lineage>
</organism>
<dbReference type="EMBL" id="CP133614">
    <property type="protein sequence ID" value="WMV18064.1"/>
    <property type="molecule type" value="Genomic_DNA"/>
</dbReference>
<evidence type="ECO:0000313" key="1">
    <source>
        <dbReference type="EMBL" id="WMV18064.1"/>
    </source>
</evidence>